<keyword evidence="6" id="KW-1185">Reference proteome</keyword>
<keyword evidence="3 4" id="KW-0012">Acyltransferase</keyword>
<evidence type="ECO:0000256" key="1">
    <source>
        <dbReference type="ARBA" id="ARBA00006383"/>
    </source>
</evidence>
<dbReference type="PANTHER" id="PTHR11104">
    <property type="entry name" value="AMINOGLYCOSIDE N3-ACETYLTRANSFERASE"/>
    <property type="match status" value="1"/>
</dbReference>
<gene>
    <name evidence="5" type="ORF">IHE71_20345</name>
</gene>
<dbReference type="SUPFAM" id="SSF110710">
    <property type="entry name" value="TTHA0583/YokD-like"/>
    <property type="match status" value="1"/>
</dbReference>
<proteinExistence type="inferred from homology"/>
<dbReference type="RefSeq" id="WP_192864597.1">
    <property type="nucleotide sequence ID" value="NZ_JADAQT010000107.1"/>
</dbReference>
<evidence type="ECO:0000256" key="4">
    <source>
        <dbReference type="RuleBase" id="RU365031"/>
    </source>
</evidence>
<protein>
    <recommendedName>
        <fullName evidence="4">Aminoglycoside N(3)-acetyltransferase</fullName>
        <ecNumber evidence="4">2.3.1.-</ecNumber>
    </recommendedName>
</protein>
<dbReference type="PANTHER" id="PTHR11104:SF0">
    <property type="entry name" value="SPBETA PROPHAGE-DERIVED AMINOGLYCOSIDE N(3')-ACETYLTRANSFERASE-LIKE PROTEIN YOKD"/>
    <property type="match status" value="1"/>
</dbReference>
<evidence type="ECO:0000256" key="2">
    <source>
        <dbReference type="ARBA" id="ARBA00022679"/>
    </source>
</evidence>
<comment type="similarity">
    <text evidence="1 4">Belongs to the antibiotic N-acetyltransferase family.</text>
</comment>
<dbReference type="InterPro" id="IPR003679">
    <property type="entry name" value="Amioglycoside_AcTrfase"/>
</dbReference>
<accession>A0ABR9N311</accession>
<sequence>MDQASPHTVASLAGELRALGVAPGDVFLVHSSMRSLGFVAGGVHAVVEALLSAVGAEGTVVVPTHTSEYTDPAGWQHPPVPESWWPVIRSETPGFDPARTPSRWVGVLPEVVRAWPGALRSAHPHVSCVALGARAPEITAEHDLGESHGERSPIGHVYRLGGKVLLLGCGHDASTSLHLAERRQPSPPMAETGAAIRDATGTSRWVTWTDLVIDEEDFPRIGTAFEDTGAVTVGTVGSATARLMDQRQLVDFAVDWMAHHRA</sequence>
<name>A0ABR9N311_9MICO</name>
<dbReference type="InterPro" id="IPR028345">
    <property type="entry name" value="Antibiotic_NAT-like"/>
</dbReference>
<comment type="catalytic activity">
    <reaction evidence="4">
        <text>a 2-deoxystreptamine antibiotic + acetyl-CoA = an N(3)-acetyl-2-deoxystreptamine antibiotic + CoA + H(+)</text>
        <dbReference type="Rhea" id="RHEA:12665"/>
        <dbReference type="ChEBI" id="CHEBI:15378"/>
        <dbReference type="ChEBI" id="CHEBI:57287"/>
        <dbReference type="ChEBI" id="CHEBI:57288"/>
        <dbReference type="ChEBI" id="CHEBI:57921"/>
        <dbReference type="ChEBI" id="CHEBI:77452"/>
        <dbReference type="EC" id="2.3.1.81"/>
    </reaction>
</comment>
<organism evidence="5 6">
    <name type="scientific">Myceligenerans pegani</name>
    <dbReference type="NCBI Taxonomy" id="2776917"/>
    <lineage>
        <taxon>Bacteria</taxon>
        <taxon>Bacillati</taxon>
        <taxon>Actinomycetota</taxon>
        <taxon>Actinomycetes</taxon>
        <taxon>Micrococcales</taxon>
        <taxon>Promicromonosporaceae</taxon>
        <taxon>Myceligenerans</taxon>
    </lineage>
</organism>
<dbReference type="EMBL" id="JADAQT010000107">
    <property type="protein sequence ID" value="MBE1878045.1"/>
    <property type="molecule type" value="Genomic_DNA"/>
</dbReference>
<reference evidence="5 6" key="1">
    <citation type="submission" date="2020-10" db="EMBL/GenBank/DDBJ databases">
        <title>Myceligenerans pegani sp. nov., an endophytic actinomycete isolated from Peganum harmala L. in Xinjiang, China.</title>
        <authorList>
            <person name="Xin L."/>
        </authorList>
    </citation>
    <scope>NUCLEOTIDE SEQUENCE [LARGE SCALE GENOMIC DNA]</scope>
    <source>
        <strain evidence="5 6">TRM65318</strain>
    </source>
</reference>
<evidence type="ECO:0000313" key="6">
    <source>
        <dbReference type="Proteomes" id="UP000625527"/>
    </source>
</evidence>
<keyword evidence="2 4" id="KW-0808">Transferase</keyword>
<dbReference type="Pfam" id="PF02522">
    <property type="entry name" value="Antibiotic_NAT"/>
    <property type="match status" value="1"/>
</dbReference>
<keyword evidence="4" id="KW-0046">Antibiotic resistance</keyword>
<evidence type="ECO:0000313" key="5">
    <source>
        <dbReference type="EMBL" id="MBE1878045.1"/>
    </source>
</evidence>
<dbReference type="Proteomes" id="UP000625527">
    <property type="component" value="Unassembled WGS sequence"/>
</dbReference>
<evidence type="ECO:0000256" key="3">
    <source>
        <dbReference type="ARBA" id="ARBA00023315"/>
    </source>
</evidence>
<comment type="caution">
    <text evidence="5">The sequence shown here is derived from an EMBL/GenBank/DDBJ whole genome shotgun (WGS) entry which is preliminary data.</text>
</comment>
<dbReference type="EC" id="2.3.1.-" evidence="4"/>